<feature type="domain" description="Fatty acid hydroxylase" evidence="7">
    <location>
        <begin position="131"/>
        <end position="265"/>
    </location>
</feature>
<dbReference type="EMBL" id="DF236951">
    <property type="protein sequence ID" value="GAQ77701.1"/>
    <property type="molecule type" value="Genomic_DNA"/>
</dbReference>
<dbReference type="Pfam" id="PF04116">
    <property type="entry name" value="FA_hydroxylase"/>
    <property type="match status" value="1"/>
</dbReference>
<evidence type="ECO:0000256" key="5">
    <source>
        <dbReference type="ARBA" id="ARBA00023136"/>
    </source>
</evidence>
<dbReference type="OrthoDB" id="1658724at2759"/>
<accession>A0A1Y1HL42</accession>
<dbReference type="AlphaFoldDB" id="A0A1Y1HL42"/>
<evidence type="ECO:0000313" key="8">
    <source>
        <dbReference type="EMBL" id="GAQ77701.1"/>
    </source>
</evidence>
<keyword evidence="9" id="KW-1185">Reference proteome</keyword>
<dbReference type="STRING" id="105231.A0A1Y1HL42"/>
<keyword evidence="4 6" id="KW-1133">Transmembrane helix</keyword>
<dbReference type="InterPro" id="IPR050307">
    <property type="entry name" value="Sterol_Desaturase_Related"/>
</dbReference>
<evidence type="ECO:0000259" key="7">
    <source>
        <dbReference type="Pfam" id="PF04116"/>
    </source>
</evidence>
<feature type="transmembrane region" description="Helical" evidence="6">
    <location>
        <begin position="40"/>
        <end position="62"/>
    </location>
</feature>
<name>A0A1Y1HL42_KLENI</name>
<dbReference type="InterPro" id="IPR006694">
    <property type="entry name" value="Fatty_acid_hydroxylase"/>
</dbReference>
<keyword evidence="5 6" id="KW-0472">Membrane</keyword>
<evidence type="ECO:0000256" key="2">
    <source>
        <dbReference type="ARBA" id="ARBA00009324"/>
    </source>
</evidence>
<evidence type="ECO:0000256" key="1">
    <source>
        <dbReference type="ARBA" id="ARBA00004370"/>
    </source>
</evidence>
<sequence length="311" mass="35519">MPGNLTAHQAEAALGRPLTWLEQTWVIHTGGWKDYELYCLTFFILVAGYCLGSLPFLTLDFLKIPFFEKYRIQPTYRNSYSAVVDCFRSVLGDMFMVILPLNLTSFPFFSVAGINGGVPLPTLPEMAIQLATFFIVEDFGNYWLHRWLHTEWAYKTIHWKHHEFTTPMSFAASYAHPLEILILGIPSFAGPAIVRCHVITLWAWIVLRQWEAVETHSGYHFPWSPTKLIPFYGGAEYHDYHHFVGGKSRGNFASVFTWCDYIYGTDKGYRYRKDFELRQAAAKAEARAAAGLGYSVLANGGQKWEDVAKTS</sequence>
<dbReference type="OMA" id="VPWLYKT"/>
<evidence type="ECO:0000256" key="6">
    <source>
        <dbReference type="SAM" id="Phobius"/>
    </source>
</evidence>
<keyword evidence="3 6" id="KW-0812">Transmembrane</keyword>
<dbReference type="GO" id="GO:0000254">
    <property type="term" value="F:C-4 methylsterol oxidase activity"/>
    <property type="evidence" value="ECO:0000318"/>
    <property type="project" value="GO_Central"/>
</dbReference>
<gene>
    <name evidence="8" type="ORF">KFL_000020620</name>
</gene>
<dbReference type="GO" id="GO:0016126">
    <property type="term" value="P:sterol biosynthetic process"/>
    <property type="evidence" value="ECO:0000318"/>
    <property type="project" value="GO_Central"/>
</dbReference>
<dbReference type="GO" id="GO:0005506">
    <property type="term" value="F:iron ion binding"/>
    <property type="evidence" value="ECO:0007669"/>
    <property type="project" value="InterPro"/>
</dbReference>
<comment type="similarity">
    <text evidence="2">Belongs to the sterol desaturase family.</text>
</comment>
<dbReference type="GO" id="GO:0005789">
    <property type="term" value="C:endoplasmic reticulum membrane"/>
    <property type="evidence" value="ECO:0000318"/>
    <property type="project" value="GO_Central"/>
</dbReference>
<evidence type="ECO:0000256" key="4">
    <source>
        <dbReference type="ARBA" id="ARBA00022989"/>
    </source>
</evidence>
<comment type="subcellular location">
    <subcellularLocation>
        <location evidence="1">Membrane</location>
    </subcellularLocation>
</comment>
<organism evidence="8 9">
    <name type="scientific">Klebsormidium nitens</name>
    <name type="common">Green alga</name>
    <name type="synonym">Ulothrix nitens</name>
    <dbReference type="NCBI Taxonomy" id="105231"/>
    <lineage>
        <taxon>Eukaryota</taxon>
        <taxon>Viridiplantae</taxon>
        <taxon>Streptophyta</taxon>
        <taxon>Klebsormidiophyceae</taxon>
        <taxon>Klebsormidiales</taxon>
        <taxon>Klebsormidiaceae</taxon>
        <taxon>Klebsormidium</taxon>
    </lineage>
</organism>
<evidence type="ECO:0000313" key="9">
    <source>
        <dbReference type="Proteomes" id="UP000054558"/>
    </source>
</evidence>
<evidence type="ECO:0000256" key="3">
    <source>
        <dbReference type="ARBA" id="ARBA00022692"/>
    </source>
</evidence>
<dbReference type="Proteomes" id="UP000054558">
    <property type="component" value="Unassembled WGS sequence"/>
</dbReference>
<proteinExistence type="inferred from homology"/>
<dbReference type="PANTHER" id="PTHR11863">
    <property type="entry name" value="STEROL DESATURASE"/>
    <property type="match status" value="1"/>
</dbReference>
<protein>
    <submittedName>
        <fullName evidence="8">Sterol 4-alpha-methyl-oxidase</fullName>
    </submittedName>
</protein>
<reference evidence="8 9" key="1">
    <citation type="journal article" date="2014" name="Nat. Commun.">
        <title>Klebsormidium flaccidum genome reveals primary factors for plant terrestrial adaptation.</title>
        <authorList>
            <person name="Hori K."/>
            <person name="Maruyama F."/>
            <person name="Fujisawa T."/>
            <person name="Togashi T."/>
            <person name="Yamamoto N."/>
            <person name="Seo M."/>
            <person name="Sato S."/>
            <person name="Yamada T."/>
            <person name="Mori H."/>
            <person name="Tajima N."/>
            <person name="Moriyama T."/>
            <person name="Ikeuchi M."/>
            <person name="Watanabe M."/>
            <person name="Wada H."/>
            <person name="Kobayashi K."/>
            <person name="Saito M."/>
            <person name="Masuda T."/>
            <person name="Sasaki-Sekimoto Y."/>
            <person name="Mashiguchi K."/>
            <person name="Awai K."/>
            <person name="Shimojima M."/>
            <person name="Masuda S."/>
            <person name="Iwai M."/>
            <person name="Nobusawa T."/>
            <person name="Narise T."/>
            <person name="Kondo S."/>
            <person name="Saito H."/>
            <person name="Sato R."/>
            <person name="Murakawa M."/>
            <person name="Ihara Y."/>
            <person name="Oshima-Yamada Y."/>
            <person name="Ohtaka K."/>
            <person name="Satoh M."/>
            <person name="Sonobe K."/>
            <person name="Ishii M."/>
            <person name="Ohtani R."/>
            <person name="Kanamori-Sato M."/>
            <person name="Honoki R."/>
            <person name="Miyazaki D."/>
            <person name="Mochizuki H."/>
            <person name="Umetsu J."/>
            <person name="Higashi K."/>
            <person name="Shibata D."/>
            <person name="Kamiya Y."/>
            <person name="Sato N."/>
            <person name="Nakamura Y."/>
            <person name="Tabata S."/>
            <person name="Ida S."/>
            <person name="Kurokawa K."/>
            <person name="Ohta H."/>
        </authorList>
    </citation>
    <scope>NUCLEOTIDE SEQUENCE [LARGE SCALE GENOMIC DNA]</scope>
    <source>
        <strain evidence="8 9">NIES-2285</strain>
    </source>
</reference>